<keyword evidence="1" id="KW-1133">Transmembrane helix</keyword>
<protein>
    <submittedName>
        <fullName evidence="2">Uncharacterized protein</fullName>
    </submittedName>
</protein>
<evidence type="ECO:0000256" key="1">
    <source>
        <dbReference type="SAM" id="Phobius"/>
    </source>
</evidence>
<keyword evidence="1" id="KW-0472">Membrane</keyword>
<proteinExistence type="predicted"/>
<feature type="transmembrane region" description="Helical" evidence="1">
    <location>
        <begin position="12"/>
        <end position="34"/>
    </location>
</feature>
<organism evidence="2 3">
    <name type="scientific">Komarekiella delphini-convector SJRDD-AB1</name>
    <dbReference type="NCBI Taxonomy" id="2593771"/>
    <lineage>
        <taxon>Bacteria</taxon>
        <taxon>Bacillati</taxon>
        <taxon>Cyanobacteriota</taxon>
        <taxon>Cyanophyceae</taxon>
        <taxon>Nostocales</taxon>
        <taxon>Nostocaceae</taxon>
        <taxon>Komarekiella</taxon>
        <taxon>Komarekiella delphini-convector</taxon>
    </lineage>
</organism>
<comment type="caution">
    <text evidence="2">The sequence shown here is derived from an EMBL/GenBank/DDBJ whole genome shotgun (WGS) entry which is preliminary data.</text>
</comment>
<keyword evidence="3" id="KW-1185">Reference proteome</keyword>
<reference evidence="2" key="1">
    <citation type="submission" date="2019-07" db="EMBL/GenBank/DDBJ databases">
        <title>Toxilogical consequences of a new and cryptic species of cyanobacteria (Komarekiella delphini-convector) recovered from the epidermis of a bottlenose dolphin and 1500 ft. in the air.</title>
        <authorList>
            <person name="Brown A.O."/>
            <person name="Dvorak P."/>
            <person name="Villanueva C.D."/>
            <person name="Foss A.J."/>
            <person name="Garvey A.D."/>
            <person name="Gibson Q.A."/>
            <person name="Johansen J.R."/>
            <person name="Casamatta D.A."/>
        </authorList>
    </citation>
    <scope>NUCLEOTIDE SEQUENCE</scope>
    <source>
        <strain evidence="2">SJRDD-AB1</strain>
    </source>
</reference>
<sequence length="241" mass="26675">MRLLERKELNFTPIFLIGNTVLVILLLFIELLNFSRVGRIAESKAPTLVELGNGESIRVSSINNYERSPQAITYFVGQTMTGLLSWNAVPVSLNEYSPNTSDKIKLDSGVQAGDQKITTTAWSTGFALSEDFRAPFLKEIAKLTPPDVFNGTTQSILKVNLFSEPKKIGQGKWSIDMVAEVIVFQGNNMVGSPIAFNKTIFVRAIDTPILPHISSQHQQTASRVRQAGMEIYKIQDLGLSK</sequence>
<dbReference type="RefSeq" id="WP_191761935.1">
    <property type="nucleotide sequence ID" value="NZ_VJXY01000074.1"/>
</dbReference>
<dbReference type="EMBL" id="VJXY01000074">
    <property type="protein sequence ID" value="MBD6620623.1"/>
    <property type="molecule type" value="Genomic_DNA"/>
</dbReference>
<dbReference type="AlphaFoldDB" id="A0AA40T4Q8"/>
<dbReference type="Proteomes" id="UP001165986">
    <property type="component" value="Unassembled WGS sequence"/>
</dbReference>
<keyword evidence="1" id="KW-0812">Transmembrane</keyword>
<name>A0AA40T4Q8_9NOST</name>
<evidence type="ECO:0000313" key="2">
    <source>
        <dbReference type="EMBL" id="MBD6620623.1"/>
    </source>
</evidence>
<accession>A0AA40T4Q8</accession>
<gene>
    <name evidence="2" type="ORF">FNW02_33855</name>
</gene>
<evidence type="ECO:0000313" key="3">
    <source>
        <dbReference type="Proteomes" id="UP001165986"/>
    </source>
</evidence>